<dbReference type="PANTHER" id="PTHR43280">
    <property type="entry name" value="ARAC-FAMILY TRANSCRIPTIONAL REGULATOR"/>
    <property type="match status" value="1"/>
</dbReference>
<evidence type="ECO:0000256" key="5">
    <source>
        <dbReference type="ARBA" id="ARBA00024867"/>
    </source>
</evidence>
<dbReference type="STRING" id="168384.SAMN05660368_01232"/>
<reference evidence="9" key="1">
    <citation type="submission" date="2009-07" db="EMBL/GenBank/DDBJ databases">
        <authorList>
            <person name="Weinstock G."/>
            <person name="Sodergren E."/>
            <person name="Clifton S."/>
            <person name="Fulton L."/>
            <person name="Fulton B."/>
            <person name="Courtney L."/>
            <person name="Fronick C."/>
            <person name="Harrison M."/>
            <person name="Strong C."/>
            <person name="Farmer C."/>
            <person name="Delahaunty K."/>
            <person name="Markovic C."/>
            <person name="Hall O."/>
            <person name="Minx P."/>
            <person name="Tomlinson C."/>
            <person name="Mitreva M."/>
            <person name="Nelson J."/>
            <person name="Hou S."/>
            <person name="Wollam A."/>
            <person name="Pepin K.H."/>
            <person name="Johnson M."/>
            <person name="Bhonagiri V."/>
            <person name="Nash W.E."/>
            <person name="Warren W."/>
            <person name="Chinwalla A."/>
            <person name="Mardis E.R."/>
            <person name="Wilson R.K."/>
        </authorList>
    </citation>
    <scope>NUCLEOTIDE SEQUENCE [LARGE SCALE GENOMIC DNA]</scope>
    <source>
        <strain evidence="9">DSM 14469</strain>
    </source>
</reference>
<dbReference type="Gene3D" id="3.40.50.2300">
    <property type="match status" value="1"/>
</dbReference>
<accession>C6LGW7</accession>
<dbReference type="Proteomes" id="UP000005561">
    <property type="component" value="Unassembled WGS sequence"/>
</dbReference>
<dbReference type="EMBL" id="ACCL02000013">
    <property type="protein sequence ID" value="EET60026.1"/>
    <property type="molecule type" value="Genomic_DNA"/>
</dbReference>
<evidence type="ECO:0000256" key="2">
    <source>
        <dbReference type="ARBA" id="ARBA00023015"/>
    </source>
</evidence>
<evidence type="ECO:0000256" key="1">
    <source>
        <dbReference type="ARBA" id="ARBA00018672"/>
    </source>
</evidence>
<keyword evidence="10" id="KW-1185">Reference proteome</keyword>
<dbReference type="PROSITE" id="PS01124">
    <property type="entry name" value="HTH_ARAC_FAMILY_2"/>
    <property type="match status" value="1"/>
</dbReference>
<dbReference type="PROSITE" id="PS50110">
    <property type="entry name" value="RESPONSE_REGULATORY"/>
    <property type="match status" value="1"/>
</dbReference>
<name>C6LGW7_9FIRM</name>
<evidence type="ECO:0000259" key="8">
    <source>
        <dbReference type="PROSITE" id="PS50110"/>
    </source>
</evidence>
<dbReference type="SUPFAM" id="SSF52172">
    <property type="entry name" value="CheY-like"/>
    <property type="match status" value="1"/>
</dbReference>
<dbReference type="GO" id="GO:0043565">
    <property type="term" value="F:sequence-specific DNA binding"/>
    <property type="evidence" value="ECO:0007669"/>
    <property type="project" value="InterPro"/>
</dbReference>
<comment type="function">
    <text evidence="5">May play the central regulatory role in sporulation. It may be an element of the effector pathway responsible for the activation of sporulation genes in response to nutritional stress. Spo0A may act in concert with spo0H (a sigma factor) to control the expression of some genes that are critical to the sporulation process.</text>
</comment>
<dbReference type="InterPro" id="IPR009057">
    <property type="entry name" value="Homeodomain-like_sf"/>
</dbReference>
<dbReference type="AlphaFoldDB" id="C6LGW7"/>
<dbReference type="InterPro" id="IPR011006">
    <property type="entry name" value="CheY-like_superfamily"/>
</dbReference>
<proteinExistence type="predicted"/>
<dbReference type="CDD" id="cd17536">
    <property type="entry name" value="REC_YesN-like"/>
    <property type="match status" value="1"/>
</dbReference>
<dbReference type="GO" id="GO:0003700">
    <property type="term" value="F:DNA-binding transcription factor activity"/>
    <property type="evidence" value="ECO:0007669"/>
    <property type="project" value="InterPro"/>
</dbReference>
<keyword evidence="4" id="KW-0804">Transcription</keyword>
<dbReference type="RefSeq" id="WP_006862663.1">
    <property type="nucleotide sequence ID" value="NZ_ACCL02000013.1"/>
</dbReference>
<dbReference type="Gene3D" id="1.10.10.60">
    <property type="entry name" value="Homeodomain-like"/>
    <property type="match status" value="2"/>
</dbReference>
<dbReference type="GO" id="GO:0000160">
    <property type="term" value="P:phosphorelay signal transduction system"/>
    <property type="evidence" value="ECO:0007669"/>
    <property type="project" value="InterPro"/>
</dbReference>
<keyword evidence="3" id="KW-0238">DNA-binding</keyword>
<evidence type="ECO:0000256" key="3">
    <source>
        <dbReference type="ARBA" id="ARBA00023125"/>
    </source>
</evidence>
<dbReference type="eggNOG" id="COG2207">
    <property type="taxonomic scope" value="Bacteria"/>
</dbReference>
<feature type="domain" description="Response regulatory" evidence="8">
    <location>
        <begin position="2"/>
        <end position="118"/>
    </location>
</feature>
<keyword evidence="6" id="KW-0597">Phosphoprotein</keyword>
<dbReference type="PROSITE" id="PS00041">
    <property type="entry name" value="HTH_ARAC_FAMILY_1"/>
    <property type="match status" value="1"/>
</dbReference>
<dbReference type="InterPro" id="IPR018060">
    <property type="entry name" value="HTH_AraC"/>
</dbReference>
<dbReference type="SUPFAM" id="SSF46689">
    <property type="entry name" value="Homeodomain-like"/>
    <property type="match status" value="2"/>
</dbReference>
<dbReference type="Pfam" id="PF12833">
    <property type="entry name" value="HTH_18"/>
    <property type="match status" value="1"/>
</dbReference>
<dbReference type="PRINTS" id="PR00032">
    <property type="entry name" value="HTHARAC"/>
</dbReference>
<gene>
    <name evidence="9" type="ORF">BRYFOR_07877</name>
</gene>
<sequence>MRILIVEDEIKIRTGMSKLISAHTAHTIVGEAKNGKEGLELILRLHPDLVISDIRMPVMDGLEMQEAANRAGVKCHFIILSGYSEFEYAQKALRYGADDYLLKPLAAEDVTEVLEKIQNLVREEEKRTVQSAEGLLRDILLGGRTITEEDYKKLERLAKLREGEPCYLAAGCLGDANAGYAASAARQWEQIKSLEPELRIVYTMLENTQEMFCLIQGQTDSGLLAEKMTRRLYRNLSVEDMPVWAVIELENLRELKEKAAELRSLYLYGMLLGYRTVLTKERAQECGGGEYQYPAHLEGKLKVSICNGTAEELKRDAEAFMRYVRNLKCSPVYFRKAYGKMIAFMENVCSEVNPQAYRRMQESEIEKTAATALTIKTLEDCFRREIEIILSEKDKKEDIRNYTIRRAINFIREHYRENISLELLAEHLEITPEYLSTLFNKEVGINFTTFLKRFRISHAKRLLKGSSKKIYEISEEVGYHDPKYFNRVFKEEVGVSPGDYRQMS</sequence>
<feature type="modified residue" description="4-aspartylphosphate" evidence="6">
    <location>
        <position position="53"/>
    </location>
</feature>
<dbReference type="InterPro" id="IPR001789">
    <property type="entry name" value="Sig_transdc_resp-reg_receiver"/>
</dbReference>
<dbReference type="SMART" id="SM00448">
    <property type="entry name" value="REC"/>
    <property type="match status" value="1"/>
</dbReference>
<evidence type="ECO:0000256" key="6">
    <source>
        <dbReference type="PROSITE-ProRule" id="PRU00169"/>
    </source>
</evidence>
<evidence type="ECO:0000313" key="9">
    <source>
        <dbReference type="EMBL" id="EET60026.1"/>
    </source>
</evidence>
<evidence type="ECO:0000256" key="4">
    <source>
        <dbReference type="ARBA" id="ARBA00023163"/>
    </source>
</evidence>
<dbReference type="InterPro" id="IPR020449">
    <property type="entry name" value="Tscrpt_reg_AraC-type_HTH"/>
</dbReference>
<protein>
    <recommendedName>
        <fullName evidence="1">Stage 0 sporulation protein A homolog</fullName>
    </recommendedName>
</protein>
<dbReference type="OrthoDB" id="9794370at2"/>
<dbReference type="eggNOG" id="COG4753">
    <property type="taxonomic scope" value="Bacteria"/>
</dbReference>
<keyword evidence="2" id="KW-0805">Transcription regulation</keyword>
<dbReference type="PANTHER" id="PTHR43280:SF2">
    <property type="entry name" value="HTH-TYPE TRANSCRIPTIONAL REGULATOR EXSA"/>
    <property type="match status" value="1"/>
</dbReference>
<feature type="domain" description="HTH araC/xylS-type" evidence="7">
    <location>
        <begin position="405"/>
        <end position="503"/>
    </location>
</feature>
<dbReference type="SMART" id="SM00342">
    <property type="entry name" value="HTH_ARAC"/>
    <property type="match status" value="1"/>
</dbReference>
<organism evidence="9 10">
    <name type="scientific">Marvinbryantia formatexigens DSM 14469</name>
    <dbReference type="NCBI Taxonomy" id="478749"/>
    <lineage>
        <taxon>Bacteria</taxon>
        <taxon>Bacillati</taxon>
        <taxon>Bacillota</taxon>
        <taxon>Clostridia</taxon>
        <taxon>Lachnospirales</taxon>
        <taxon>Lachnospiraceae</taxon>
        <taxon>Marvinbryantia</taxon>
    </lineage>
</organism>
<evidence type="ECO:0000313" key="10">
    <source>
        <dbReference type="Proteomes" id="UP000005561"/>
    </source>
</evidence>
<evidence type="ECO:0000259" key="7">
    <source>
        <dbReference type="PROSITE" id="PS01124"/>
    </source>
</evidence>
<dbReference type="Pfam" id="PF00072">
    <property type="entry name" value="Response_reg"/>
    <property type="match status" value="1"/>
</dbReference>
<dbReference type="InterPro" id="IPR018062">
    <property type="entry name" value="HTH_AraC-typ_CS"/>
</dbReference>
<comment type="caution">
    <text evidence="9">The sequence shown here is derived from an EMBL/GenBank/DDBJ whole genome shotgun (WGS) entry which is preliminary data.</text>
</comment>